<dbReference type="Pfam" id="PF01636">
    <property type="entry name" value="APH"/>
    <property type="match status" value="1"/>
</dbReference>
<dbReference type="InterPro" id="IPR002575">
    <property type="entry name" value="Aminoglycoside_PTrfase"/>
</dbReference>
<proteinExistence type="predicted"/>
<protein>
    <recommendedName>
        <fullName evidence="1">Aminoglycoside phosphotransferase domain-containing protein</fullName>
    </recommendedName>
</protein>
<name>A0ABQ1V6W3_9NOCA</name>
<dbReference type="EMBL" id="BMCS01000003">
    <property type="protein sequence ID" value="GGF41394.1"/>
    <property type="molecule type" value="Genomic_DNA"/>
</dbReference>
<dbReference type="InterPro" id="IPR011009">
    <property type="entry name" value="Kinase-like_dom_sf"/>
</dbReference>
<dbReference type="RefSeq" id="WP_188492489.1">
    <property type="nucleotide sequence ID" value="NZ_BMCS01000003.1"/>
</dbReference>
<reference evidence="3" key="1">
    <citation type="journal article" date="2019" name="Int. J. Syst. Evol. Microbiol.">
        <title>The Global Catalogue of Microorganisms (GCM) 10K type strain sequencing project: providing services to taxonomists for standard genome sequencing and annotation.</title>
        <authorList>
            <consortium name="The Broad Institute Genomics Platform"/>
            <consortium name="The Broad Institute Genome Sequencing Center for Infectious Disease"/>
            <person name="Wu L."/>
            <person name="Ma J."/>
        </authorList>
    </citation>
    <scope>NUCLEOTIDE SEQUENCE [LARGE SCALE GENOMIC DNA]</scope>
    <source>
        <strain evidence="3">CCM 7855</strain>
    </source>
</reference>
<keyword evidence="3" id="KW-1185">Reference proteome</keyword>
<organism evidence="2 3">
    <name type="scientific">Williamsia phyllosphaerae</name>
    <dbReference type="NCBI Taxonomy" id="885042"/>
    <lineage>
        <taxon>Bacteria</taxon>
        <taxon>Bacillati</taxon>
        <taxon>Actinomycetota</taxon>
        <taxon>Actinomycetes</taxon>
        <taxon>Mycobacteriales</taxon>
        <taxon>Nocardiaceae</taxon>
        <taxon>Williamsia</taxon>
    </lineage>
</organism>
<comment type="caution">
    <text evidence="2">The sequence shown here is derived from an EMBL/GenBank/DDBJ whole genome shotgun (WGS) entry which is preliminary data.</text>
</comment>
<gene>
    <name evidence="2" type="ORF">GCM10007298_41440</name>
</gene>
<evidence type="ECO:0000259" key="1">
    <source>
        <dbReference type="Pfam" id="PF01636"/>
    </source>
</evidence>
<accession>A0ABQ1V6W3</accession>
<feature type="domain" description="Aminoglycoside phosphotransferase" evidence="1">
    <location>
        <begin position="57"/>
        <end position="272"/>
    </location>
</feature>
<evidence type="ECO:0000313" key="2">
    <source>
        <dbReference type="EMBL" id="GGF41394.1"/>
    </source>
</evidence>
<evidence type="ECO:0000313" key="3">
    <source>
        <dbReference type="Proteomes" id="UP000632454"/>
    </source>
</evidence>
<dbReference type="SUPFAM" id="SSF56112">
    <property type="entry name" value="Protein kinase-like (PK-like)"/>
    <property type="match status" value="1"/>
</dbReference>
<dbReference type="Proteomes" id="UP000632454">
    <property type="component" value="Unassembled WGS sequence"/>
</dbReference>
<sequence length="377" mass="40631">MTVIAENRMSGAVRAAEQVLSSRAGARVTLADPVELGGSGRTDVVRARVAQNPLSLDRSLVIKVVPTDEPADAFARELASYKYANALPMHSRPGPQLIAFDNTARLIVLSDLGHGRSMSDLLGSPEWADPSHAISAWGQALGRMHAATVGGEGDFDALLRRGPGGGSVEVLPAQARMAVDLAPEVMTRYLGLPVHDEFLALLRRGEALFAEGDHRAFSPSDVGPPNILINDDGVQFMDYEWGGFRDASLDIAYAIVTFTPDLAPRWTDRRTDLETALVDGWRSEIQAIWPALGHDGELHRKVLTARALWVWMSTVWMLPVDLEVDPQSHGLALHTTDPTIVVGRWTDLAAAATRAGLTDIADFGVAAASALDAAWLR</sequence>